<feature type="domain" description="Integrase catalytic" evidence="3">
    <location>
        <begin position="1"/>
        <end position="122"/>
    </location>
</feature>
<dbReference type="InterPro" id="IPR012337">
    <property type="entry name" value="RNaseH-like_sf"/>
</dbReference>
<dbReference type="SUPFAM" id="SSF53098">
    <property type="entry name" value="Ribonuclease H-like"/>
    <property type="match status" value="1"/>
</dbReference>
<dbReference type="PROSITE" id="PS01043">
    <property type="entry name" value="TRANSPOSASE_IS30"/>
    <property type="match status" value="1"/>
</dbReference>
<dbReference type="PANTHER" id="PTHR10948">
    <property type="entry name" value="TRANSPOSASE"/>
    <property type="match status" value="1"/>
</dbReference>
<dbReference type="GO" id="GO:0005829">
    <property type="term" value="C:cytosol"/>
    <property type="evidence" value="ECO:0007669"/>
    <property type="project" value="TreeGrafter"/>
</dbReference>
<dbReference type="AlphaFoldDB" id="A0A1H6DU36"/>
<evidence type="ECO:0000256" key="1">
    <source>
        <dbReference type="ARBA" id="ARBA00002190"/>
    </source>
</evidence>
<comment type="similarity">
    <text evidence="2">Belongs to the transposase IS30 family.</text>
</comment>
<evidence type="ECO:0000313" key="5">
    <source>
        <dbReference type="Proteomes" id="UP000236745"/>
    </source>
</evidence>
<dbReference type="GO" id="GO:0004803">
    <property type="term" value="F:transposase activity"/>
    <property type="evidence" value="ECO:0007669"/>
    <property type="project" value="InterPro"/>
</dbReference>
<keyword evidence="5" id="KW-1185">Reference proteome</keyword>
<dbReference type="GO" id="GO:0003677">
    <property type="term" value="F:DNA binding"/>
    <property type="evidence" value="ECO:0007669"/>
    <property type="project" value="InterPro"/>
</dbReference>
<gene>
    <name evidence="4" type="ORF">SAMN05444390_11040</name>
</gene>
<name>A0A1H6DU36_9GAMM</name>
<dbReference type="GO" id="GO:0006313">
    <property type="term" value="P:DNA transposition"/>
    <property type="evidence" value="ECO:0007669"/>
    <property type="project" value="InterPro"/>
</dbReference>
<organism evidence="4 5">
    <name type="scientific">Marinobacterium lutimaris</name>
    <dbReference type="NCBI Taxonomy" id="568106"/>
    <lineage>
        <taxon>Bacteria</taxon>
        <taxon>Pseudomonadati</taxon>
        <taxon>Pseudomonadota</taxon>
        <taxon>Gammaproteobacteria</taxon>
        <taxon>Oceanospirillales</taxon>
        <taxon>Oceanospirillaceae</taxon>
        <taxon>Marinobacterium</taxon>
    </lineage>
</organism>
<dbReference type="InterPro" id="IPR001598">
    <property type="entry name" value="Transposase_IS30_CS"/>
</dbReference>
<dbReference type="GO" id="GO:0015074">
    <property type="term" value="P:DNA integration"/>
    <property type="evidence" value="ECO:0007669"/>
    <property type="project" value="InterPro"/>
</dbReference>
<dbReference type="InterPro" id="IPR051917">
    <property type="entry name" value="Transposase-Integrase"/>
</dbReference>
<dbReference type="PROSITE" id="PS50994">
    <property type="entry name" value="INTEGRASE"/>
    <property type="match status" value="1"/>
</dbReference>
<reference evidence="4 5" key="1">
    <citation type="submission" date="2016-10" db="EMBL/GenBank/DDBJ databases">
        <authorList>
            <person name="de Groot N.N."/>
        </authorList>
    </citation>
    <scope>NUCLEOTIDE SEQUENCE [LARGE SCALE GENOMIC DNA]</scope>
    <source>
        <strain evidence="4 5">DSM 22012</strain>
    </source>
</reference>
<accession>A0A1H6DU36</accession>
<proteinExistence type="inferred from homology"/>
<comment type="function">
    <text evidence="1">Required for the transposition of the insertion element.</text>
</comment>
<evidence type="ECO:0000259" key="3">
    <source>
        <dbReference type="PROSITE" id="PS50994"/>
    </source>
</evidence>
<dbReference type="InterPro" id="IPR001584">
    <property type="entry name" value="Integrase_cat-core"/>
</dbReference>
<sequence>MYLVRRVDAKRAADVRDAIIEMLTPYADHVHTITADNGSEFVEHKAIAEALGTEFYFAHPYSSWERGLNENFNGLLRQFIPKGVDLRLITDEDVRRAEKILNLRPRKCLGFKQPEVVFQEYLQAA</sequence>
<protein>
    <submittedName>
        <fullName evidence="4">Integrase core domain-containing protein</fullName>
    </submittedName>
</protein>
<evidence type="ECO:0000256" key="2">
    <source>
        <dbReference type="ARBA" id="ARBA00006363"/>
    </source>
</evidence>
<dbReference type="NCBIfam" id="NF033563">
    <property type="entry name" value="transpos_IS30"/>
    <property type="match status" value="1"/>
</dbReference>
<evidence type="ECO:0000313" key="4">
    <source>
        <dbReference type="EMBL" id="SEG88867.1"/>
    </source>
</evidence>
<dbReference type="PANTHER" id="PTHR10948:SF23">
    <property type="entry name" value="TRANSPOSASE INSI FOR INSERTION SEQUENCE ELEMENT IS30A-RELATED"/>
    <property type="match status" value="1"/>
</dbReference>
<dbReference type="EMBL" id="FNVQ01000010">
    <property type="protein sequence ID" value="SEG88867.1"/>
    <property type="molecule type" value="Genomic_DNA"/>
</dbReference>
<dbReference type="Gene3D" id="3.30.420.10">
    <property type="entry name" value="Ribonuclease H-like superfamily/Ribonuclease H"/>
    <property type="match status" value="1"/>
</dbReference>
<dbReference type="InterPro" id="IPR053392">
    <property type="entry name" value="Transposase_IS30-like"/>
</dbReference>
<dbReference type="InterPro" id="IPR036397">
    <property type="entry name" value="RNaseH_sf"/>
</dbReference>
<dbReference type="Proteomes" id="UP000236745">
    <property type="component" value="Unassembled WGS sequence"/>
</dbReference>